<dbReference type="InParanoid" id="A0A7I4AGV9"/>
<evidence type="ECO:0000313" key="4">
    <source>
        <dbReference type="EnsemblPlants" id="Pp3c11_9200V3.2"/>
    </source>
</evidence>
<evidence type="ECO:0000256" key="1">
    <source>
        <dbReference type="ARBA" id="ARBA00009199"/>
    </source>
</evidence>
<name>A0A7I4AGV9_PHYPA</name>
<feature type="signal peptide" evidence="2">
    <location>
        <begin position="1"/>
        <end position="22"/>
    </location>
</feature>
<comment type="similarity">
    <text evidence="1">Belongs to the amidase family.</text>
</comment>
<dbReference type="Pfam" id="PF01425">
    <property type="entry name" value="Amidase"/>
    <property type="match status" value="1"/>
</dbReference>
<dbReference type="InterPro" id="IPR020556">
    <property type="entry name" value="Amidase_CS"/>
</dbReference>
<dbReference type="InterPro" id="IPR036928">
    <property type="entry name" value="AS_sf"/>
</dbReference>
<dbReference type="EMBL" id="ABEU02000011">
    <property type="status" value="NOT_ANNOTATED_CDS"/>
    <property type="molecule type" value="Genomic_DNA"/>
</dbReference>
<dbReference type="Gene3D" id="3.90.1300.10">
    <property type="entry name" value="Amidase signature (AS) domain"/>
    <property type="match status" value="1"/>
</dbReference>
<dbReference type="GO" id="GO:0016811">
    <property type="term" value="F:hydrolase activity, acting on carbon-nitrogen (but not peptide) bonds, in linear amides"/>
    <property type="evidence" value="ECO:0007669"/>
    <property type="project" value="UniProtKB-ARBA"/>
</dbReference>
<keyword evidence="5" id="KW-1185">Reference proteome</keyword>
<dbReference type="PANTHER" id="PTHR11895:SF67">
    <property type="entry name" value="AMIDASE DOMAIN-CONTAINING PROTEIN"/>
    <property type="match status" value="1"/>
</dbReference>
<dbReference type="PANTHER" id="PTHR11895">
    <property type="entry name" value="TRANSAMIDASE"/>
    <property type="match status" value="1"/>
</dbReference>
<proteinExistence type="inferred from homology"/>
<dbReference type="InterPro" id="IPR023631">
    <property type="entry name" value="Amidase_dom"/>
</dbReference>
<dbReference type="EnsemblPlants" id="Pp3c11_9200V3.2">
    <property type="protein sequence ID" value="Pp3c11_9200V3.2"/>
    <property type="gene ID" value="Pp3c11_9200"/>
</dbReference>
<reference evidence="4" key="3">
    <citation type="submission" date="2020-12" db="UniProtKB">
        <authorList>
            <consortium name="EnsemblPlants"/>
        </authorList>
    </citation>
    <scope>IDENTIFICATION</scope>
</reference>
<accession>A0A7I4AGV9</accession>
<reference evidence="4 5" key="2">
    <citation type="journal article" date="2018" name="Plant J.">
        <title>The Physcomitrella patens chromosome-scale assembly reveals moss genome structure and evolution.</title>
        <authorList>
            <person name="Lang D."/>
            <person name="Ullrich K.K."/>
            <person name="Murat F."/>
            <person name="Fuchs J."/>
            <person name="Jenkins J."/>
            <person name="Haas F.B."/>
            <person name="Piednoel M."/>
            <person name="Gundlach H."/>
            <person name="Van Bel M."/>
            <person name="Meyberg R."/>
            <person name="Vives C."/>
            <person name="Morata J."/>
            <person name="Symeonidi A."/>
            <person name="Hiss M."/>
            <person name="Muchero W."/>
            <person name="Kamisugi Y."/>
            <person name="Saleh O."/>
            <person name="Blanc G."/>
            <person name="Decker E.L."/>
            <person name="van Gessel N."/>
            <person name="Grimwood J."/>
            <person name="Hayes R.D."/>
            <person name="Graham S.W."/>
            <person name="Gunter L.E."/>
            <person name="McDaniel S.F."/>
            <person name="Hoernstein S.N.W."/>
            <person name="Larsson A."/>
            <person name="Li F.W."/>
            <person name="Perroud P.F."/>
            <person name="Phillips J."/>
            <person name="Ranjan P."/>
            <person name="Rokshar D.S."/>
            <person name="Rothfels C.J."/>
            <person name="Schneider L."/>
            <person name="Shu S."/>
            <person name="Stevenson D.W."/>
            <person name="Thummler F."/>
            <person name="Tillich M."/>
            <person name="Villarreal Aguilar J.C."/>
            <person name="Widiez T."/>
            <person name="Wong G.K."/>
            <person name="Wymore A."/>
            <person name="Zhang Y."/>
            <person name="Zimmer A.D."/>
            <person name="Quatrano R.S."/>
            <person name="Mayer K.F.X."/>
            <person name="Goodstein D."/>
            <person name="Casacuberta J.M."/>
            <person name="Vandepoele K."/>
            <person name="Reski R."/>
            <person name="Cuming A.C."/>
            <person name="Tuskan G.A."/>
            <person name="Maumus F."/>
            <person name="Salse J."/>
            <person name="Schmutz J."/>
            <person name="Rensing S.A."/>
        </authorList>
    </citation>
    <scope>NUCLEOTIDE SEQUENCE [LARGE SCALE GENOMIC DNA]</scope>
    <source>
        <strain evidence="4 5">cv. Gransden 2004</strain>
    </source>
</reference>
<feature type="chain" id="PRO_5029595675" description="Amidase domain-containing protein" evidence="2">
    <location>
        <begin position="23"/>
        <end position="575"/>
    </location>
</feature>
<feature type="domain" description="Amidase" evidence="3">
    <location>
        <begin position="133"/>
        <end position="551"/>
    </location>
</feature>
<reference evidence="4 5" key="1">
    <citation type="journal article" date="2008" name="Science">
        <title>The Physcomitrella genome reveals evolutionary insights into the conquest of land by plants.</title>
        <authorList>
            <person name="Rensing S."/>
            <person name="Lang D."/>
            <person name="Zimmer A."/>
            <person name="Terry A."/>
            <person name="Salamov A."/>
            <person name="Shapiro H."/>
            <person name="Nishiyama T."/>
            <person name="Perroud P.-F."/>
            <person name="Lindquist E."/>
            <person name="Kamisugi Y."/>
            <person name="Tanahashi T."/>
            <person name="Sakakibara K."/>
            <person name="Fujita T."/>
            <person name="Oishi K."/>
            <person name="Shin-I T."/>
            <person name="Kuroki Y."/>
            <person name="Toyoda A."/>
            <person name="Suzuki Y."/>
            <person name="Hashimoto A."/>
            <person name="Yamaguchi K."/>
            <person name="Sugano A."/>
            <person name="Kohara Y."/>
            <person name="Fujiyama A."/>
            <person name="Anterola A."/>
            <person name="Aoki S."/>
            <person name="Ashton N."/>
            <person name="Barbazuk W.B."/>
            <person name="Barker E."/>
            <person name="Bennetzen J."/>
            <person name="Bezanilla M."/>
            <person name="Blankenship R."/>
            <person name="Cho S.H."/>
            <person name="Dutcher S."/>
            <person name="Estelle M."/>
            <person name="Fawcett J.A."/>
            <person name="Gundlach H."/>
            <person name="Hanada K."/>
            <person name="Heyl A."/>
            <person name="Hicks K.A."/>
            <person name="Hugh J."/>
            <person name="Lohr M."/>
            <person name="Mayer K."/>
            <person name="Melkozernov A."/>
            <person name="Murata T."/>
            <person name="Nelson D."/>
            <person name="Pils B."/>
            <person name="Prigge M."/>
            <person name="Reiss B."/>
            <person name="Renner T."/>
            <person name="Rombauts S."/>
            <person name="Rushton P."/>
            <person name="Sanderfoot A."/>
            <person name="Schween G."/>
            <person name="Shiu S.-H."/>
            <person name="Stueber K."/>
            <person name="Theodoulou F.L."/>
            <person name="Tu H."/>
            <person name="Van de Peer Y."/>
            <person name="Verrier P.J."/>
            <person name="Waters E."/>
            <person name="Wood A."/>
            <person name="Yang L."/>
            <person name="Cove D."/>
            <person name="Cuming A."/>
            <person name="Hasebe M."/>
            <person name="Lucas S."/>
            <person name="Mishler D.B."/>
            <person name="Reski R."/>
            <person name="Grigoriev I."/>
            <person name="Quatrano R.S."/>
            <person name="Boore J.L."/>
        </authorList>
    </citation>
    <scope>NUCLEOTIDE SEQUENCE [LARGE SCALE GENOMIC DNA]</scope>
    <source>
        <strain evidence="4 5">cv. Gransden 2004</strain>
    </source>
</reference>
<dbReference type="InterPro" id="IPR000120">
    <property type="entry name" value="Amidase"/>
</dbReference>
<protein>
    <recommendedName>
        <fullName evidence="3">Amidase domain-containing protein</fullName>
    </recommendedName>
</protein>
<dbReference type="SUPFAM" id="SSF75304">
    <property type="entry name" value="Amidase signature (AS) enzymes"/>
    <property type="match status" value="1"/>
</dbReference>
<keyword evidence="2" id="KW-0732">Signal</keyword>
<dbReference type="AlphaFoldDB" id="A0A7I4AGV9"/>
<dbReference type="Proteomes" id="UP000006727">
    <property type="component" value="Chromosome 11"/>
</dbReference>
<evidence type="ECO:0000259" key="3">
    <source>
        <dbReference type="Pfam" id="PF01425"/>
    </source>
</evidence>
<evidence type="ECO:0000313" key="5">
    <source>
        <dbReference type="Proteomes" id="UP000006727"/>
    </source>
</evidence>
<dbReference type="Gramene" id="Pp3c11_9200V3.2">
    <property type="protein sequence ID" value="Pp3c11_9200V3.2"/>
    <property type="gene ID" value="Pp3c11_9200"/>
</dbReference>
<evidence type="ECO:0000256" key="2">
    <source>
        <dbReference type="SAM" id="SignalP"/>
    </source>
</evidence>
<sequence>PRLAGFSLKCFCWLLEMRMTNALILAYMRKANLITEIFQKTQYSEPPMYSPQYLEKQVEEKMVEVLPTGSTAPQRVAVAVRCLPPYVPKPSINGGNHDHIDAQKFQYATVRDYAHAYSSGRFTPTQVAERFLAAVEETQKMSPALNLFIPLDAQNVLSQAAASTERYREGGQLSVLDGILIAVKDEIDCLPYPTTGGCTWLDKTRQVTEDAAVVKRLRECGAIMVGNTNMHELGAGTTGINPHYGTTRNPHDRTRISGGSSGGSAATVAAGLCPIALGVDGGGSVRMPASLCGIVGLKPTFGRITKSGLLPLNWTIGMLGTLTGSVEDAYIIYAAKQGHLPSDKLLSFPPPATLPLLNDSQTESTNMAKLIGDVKFAKFPKWFNDTDDPVGRICDKALQLVQGTYGCKVVDVSIPELQAMRLAHYITIGSECSAALGVQYENVGQKVSGGDVRSTITIFQCFNNREYVTAPRIRSRCMQHHMDIFEKADFIVTPTTACTASPVREVAEKYGELDYQNGGLPAISIPVGYDDKGLPIGLQLIGRPWSEATLLRMAIAFEKICAPQLQPEVYFDLLK</sequence>
<dbReference type="PROSITE" id="PS00571">
    <property type="entry name" value="AMIDASES"/>
    <property type="match status" value="1"/>
</dbReference>
<organism evidence="4 5">
    <name type="scientific">Physcomitrium patens</name>
    <name type="common">Spreading-leaved earth moss</name>
    <name type="synonym">Physcomitrella patens</name>
    <dbReference type="NCBI Taxonomy" id="3218"/>
    <lineage>
        <taxon>Eukaryota</taxon>
        <taxon>Viridiplantae</taxon>
        <taxon>Streptophyta</taxon>
        <taxon>Embryophyta</taxon>
        <taxon>Bryophyta</taxon>
        <taxon>Bryophytina</taxon>
        <taxon>Bryopsida</taxon>
        <taxon>Funariidae</taxon>
        <taxon>Funariales</taxon>
        <taxon>Funariaceae</taxon>
        <taxon>Physcomitrium</taxon>
    </lineage>
</organism>